<evidence type="ECO:0000313" key="3">
    <source>
        <dbReference type="Proteomes" id="UP000186922"/>
    </source>
</evidence>
<reference evidence="2 3" key="1">
    <citation type="journal article" date="2016" name="Nat. Commun.">
        <title>Extremotolerant tardigrade genome and improved radiotolerance of human cultured cells by tardigrade-unique protein.</title>
        <authorList>
            <person name="Hashimoto T."/>
            <person name="Horikawa D.D."/>
            <person name="Saito Y."/>
            <person name="Kuwahara H."/>
            <person name="Kozuka-Hata H."/>
            <person name="Shin-I T."/>
            <person name="Minakuchi Y."/>
            <person name="Ohishi K."/>
            <person name="Motoyama A."/>
            <person name="Aizu T."/>
            <person name="Enomoto A."/>
            <person name="Kondo K."/>
            <person name="Tanaka S."/>
            <person name="Hara Y."/>
            <person name="Koshikawa S."/>
            <person name="Sagara H."/>
            <person name="Miura T."/>
            <person name="Yokobori S."/>
            <person name="Miyagawa K."/>
            <person name="Suzuki Y."/>
            <person name="Kubo T."/>
            <person name="Oyama M."/>
            <person name="Kohara Y."/>
            <person name="Fujiyama A."/>
            <person name="Arakawa K."/>
            <person name="Katayama T."/>
            <person name="Toyoda A."/>
            <person name="Kunieda T."/>
        </authorList>
    </citation>
    <scope>NUCLEOTIDE SEQUENCE [LARGE SCALE GENOMIC DNA]</scope>
    <source>
        <strain evidence="2 3">YOKOZUNA-1</strain>
    </source>
</reference>
<sequence>MKRKRKVRLQKGAAEGDDDVAEEGRDVAREECSDGDGIKTLKCWLRGVSEAVVRIARPPKRPRT</sequence>
<name>A0A1D1VX70_RAMVA</name>
<accession>A0A1D1VX70</accession>
<organism evidence="2 3">
    <name type="scientific">Ramazzottius varieornatus</name>
    <name type="common">Water bear</name>
    <name type="synonym">Tardigrade</name>
    <dbReference type="NCBI Taxonomy" id="947166"/>
    <lineage>
        <taxon>Eukaryota</taxon>
        <taxon>Metazoa</taxon>
        <taxon>Ecdysozoa</taxon>
        <taxon>Tardigrada</taxon>
        <taxon>Eutardigrada</taxon>
        <taxon>Parachela</taxon>
        <taxon>Hypsibioidea</taxon>
        <taxon>Ramazzottiidae</taxon>
        <taxon>Ramazzottius</taxon>
    </lineage>
</organism>
<dbReference type="Proteomes" id="UP000186922">
    <property type="component" value="Unassembled WGS sequence"/>
</dbReference>
<dbReference type="AlphaFoldDB" id="A0A1D1VX70"/>
<proteinExistence type="predicted"/>
<protein>
    <submittedName>
        <fullName evidence="2">Uncharacterized protein</fullName>
    </submittedName>
</protein>
<evidence type="ECO:0000313" key="2">
    <source>
        <dbReference type="EMBL" id="GAV04873.1"/>
    </source>
</evidence>
<dbReference type="EMBL" id="BDGG01000011">
    <property type="protein sequence ID" value="GAV04873.1"/>
    <property type="molecule type" value="Genomic_DNA"/>
</dbReference>
<comment type="caution">
    <text evidence="2">The sequence shown here is derived from an EMBL/GenBank/DDBJ whole genome shotgun (WGS) entry which is preliminary data.</text>
</comment>
<keyword evidence="3" id="KW-1185">Reference proteome</keyword>
<evidence type="ECO:0000256" key="1">
    <source>
        <dbReference type="SAM" id="MobiDB-lite"/>
    </source>
</evidence>
<feature type="region of interest" description="Disordered" evidence="1">
    <location>
        <begin position="1"/>
        <end position="26"/>
    </location>
</feature>
<gene>
    <name evidence="2" type="primary">RvY_15081-1</name>
    <name evidence="2" type="synonym">RvY_15081.1</name>
    <name evidence="2" type="ORF">RvY_15081</name>
</gene>